<feature type="domain" description="B box-type" evidence="7">
    <location>
        <begin position="113"/>
        <end position="153"/>
    </location>
</feature>
<dbReference type="OrthoDB" id="9925752at2759"/>
<dbReference type="Gene3D" id="3.30.160.60">
    <property type="entry name" value="Classic Zinc Finger"/>
    <property type="match status" value="1"/>
</dbReference>
<dbReference type="InterPro" id="IPR019402">
    <property type="entry name" value="CWH43_N"/>
</dbReference>
<dbReference type="SUPFAM" id="SSF49899">
    <property type="entry name" value="Concanavalin A-like lectins/glucanases"/>
    <property type="match status" value="1"/>
</dbReference>
<keyword evidence="9" id="KW-1185">Reference proteome</keyword>
<dbReference type="PANTHER" id="PTHR25465:SF5">
    <property type="entry name" value="E3 UBIQUITIN_ISG15 LIGASE TRIM25-RELATED"/>
    <property type="match status" value="1"/>
</dbReference>
<dbReference type="Pfam" id="PF13765">
    <property type="entry name" value="PRY"/>
    <property type="match status" value="1"/>
</dbReference>
<dbReference type="EMBL" id="JANIIK010000038">
    <property type="protein sequence ID" value="KAJ3610386.1"/>
    <property type="molecule type" value="Genomic_DNA"/>
</dbReference>
<dbReference type="SMART" id="SM00589">
    <property type="entry name" value="PRY"/>
    <property type="match status" value="1"/>
</dbReference>
<keyword evidence="3" id="KW-0862">Zinc</keyword>
<evidence type="ECO:0000259" key="7">
    <source>
        <dbReference type="PROSITE" id="PS50119"/>
    </source>
</evidence>
<evidence type="ECO:0000313" key="9">
    <source>
        <dbReference type="Proteomes" id="UP001148018"/>
    </source>
</evidence>
<comment type="caution">
    <text evidence="8">The sequence shown here is derived from an EMBL/GenBank/DDBJ whole genome shotgun (WGS) entry which is preliminary data.</text>
</comment>
<keyword evidence="6" id="KW-0812">Transmembrane</keyword>
<dbReference type="PROSITE" id="PS50119">
    <property type="entry name" value="ZF_BBOX"/>
    <property type="match status" value="1"/>
</dbReference>
<evidence type="ECO:0000256" key="6">
    <source>
        <dbReference type="SAM" id="Phobius"/>
    </source>
</evidence>
<feature type="transmembrane region" description="Helical" evidence="6">
    <location>
        <begin position="371"/>
        <end position="391"/>
    </location>
</feature>
<dbReference type="Gene3D" id="4.10.830.40">
    <property type="match status" value="1"/>
</dbReference>
<dbReference type="PANTHER" id="PTHR25465">
    <property type="entry name" value="B-BOX DOMAIN CONTAINING"/>
    <property type="match status" value="1"/>
</dbReference>
<evidence type="ECO:0000313" key="8">
    <source>
        <dbReference type="EMBL" id="KAJ3610386.1"/>
    </source>
</evidence>
<dbReference type="CDD" id="cd19769">
    <property type="entry name" value="Bbox2_TRIM16-like"/>
    <property type="match status" value="1"/>
</dbReference>
<protein>
    <recommendedName>
        <fullName evidence="7">B box-type domain-containing protein</fullName>
    </recommendedName>
</protein>
<dbReference type="GO" id="GO:0008270">
    <property type="term" value="F:zinc ion binding"/>
    <property type="evidence" value="ECO:0007669"/>
    <property type="project" value="UniProtKB-KW"/>
</dbReference>
<dbReference type="Proteomes" id="UP001148018">
    <property type="component" value="Unassembled WGS sequence"/>
</dbReference>
<proteinExistence type="predicted"/>
<organism evidence="8 9">
    <name type="scientific">Muraenolepis orangiensis</name>
    <name type="common">Patagonian moray cod</name>
    <dbReference type="NCBI Taxonomy" id="630683"/>
    <lineage>
        <taxon>Eukaryota</taxon>
        <taxon>Metazoa</taxon>
        <taxon>Chordata</taxon>
        <taxon>Craniata</taxon>
        <taxon>Vertebrata</taxon>
        <taxon>Euteleostomi</taxon>
        <taxon>Actinopterygii</taxon>
        <taxon>Neopterygii</taxon>
        <taxon>Teleostei</taxon>
        <taxon>Neoteleostei</taxon>
        <taxon>Acanthomorphata</taxon>
        <taxon>Zeiogadaria</taxon>
        <taxon>Gadariae</taxon>
        <taxon>Gadiformes</taxon>
        <taxon>Muraenolepidoidei</taxon>
        <taxon>Muraenolepididae</taxon>
        <taxon>Muraenolepis</taxon>
    </lineage>
</organism>
<dbReference type="Pfam" id="PF00643">
    <property type="entry name" value="zf-B_box"/>
    <property type="match status" value="1"/>
</dbReference>
<dbReference type="AlphaFoldDB" id="A0A9Q0ENP0"/>
<feature type="transmembrane region" description="Helical" evidence="6">
    <location>
        <begin position="555"/>
        <end position="575"/>
    </location>
</feature>
<evidence type="ECO:0000256" key="2">
    <source>
        <dbReference type="ARBA" id="ARBA00022771"/>
    </source>
</evidence>
<sequence length="579" mass="65018">MSHPSTLDLDRYSSLSKSHTRRSATATQAKTRSLSRDQARTRSLTLDQTRTESLSRDQTRSGAVTCDFCPSGKERAVKSCLVCQASFCEDHVQTHYEYPALMKHKLVKATGEMREKLCAQHDKLLEAYCRTDDTSVCVLCMMDEHKHHDTVPAGTERTEKQHSAQTALDENERIFTELLRSFERKFVEVREMIQSHEKTTVSRAEILLDRLEEEITLMRKNGSNIDCGFRLHLPSWQALSGPSGYEDLNNIVVAPNYSFEATKRAIGALKLEVEETSKVETSKISAADNLQLTLDSNTVHPNLQLSDGNRTATMVQDPKRYSSHLDRFDQWQQVHTSFTEAVYPAFSVVLEEEEERRRGIPGYRRSSEMSLWMMLPVSLPALTITGIWVVLYNQSCEEVLYVQSGPTLCCTLDNVPLIRSGRTKCGTLPPESSFFSLICSIGSFMAKRPMSSVTELWGHGWRHVSTPPPMMVIVLLRYAHVIEKHQNCLLNTASLSTGWICAAGLIIVGNFQVDSAKALHYVGAGMAFPTSMLFVLLQSALTYRLAKTQREYGVAHLRLAMSLLASASLVLSILLKRQA</sequence>
<dbReference type="InterPro" id="IPR058030">
    <property type="entry name" value="TRIM8/14/16/25/29/45/65_CC"/>
</dbReference>
<dbReference type="InterPro" id="IPR043136">
    <property type="entry name" value="B30.2/SPRY_sf"/>
</dbReference>
<keyword evidence="2 4" id="KW-0863">Zinc-finger</keyword>
<evidence type="ECO:0000256" key="3">
    <source>
        <dbReference type="ARBA" id="ARBA00022833"/>
    </source>
</evidence>
<dbReference type="Pfam" id="PF10277">
    <property type="entry name" value="Frag1"/>
    <property type="match status" value="1"/>
</dbReference>
<feature type="transmembrane region" description="Helical" evidence="6">
    <location>
        <begin position="488"/>
        <end position="509"/>
    </location>
</feature>
<feature type="region of interest" description="Disordered" evidence="5">
    <location>
        <begin position="1"/>
        <end position="56"/>
    </location>
</feature>
<dbReference type="InterPro" id="IPR013320">
    <property type="entry name" value="ConA-like_dom_sf"/>
</dbReference>
<evidence type="ECO:0000256" key="1">
    <source>
        <dbReference type="ARBA" id="ARBA00022723"/>
    </source>
</evidence>
<feature type="compositionally biased region" description="Polar residues" evidence="5">
    <location>
        <begin position="13"/>
        <end position="32"/>
    </location>
</feature>
<reference evidence="8" key="1">
    <citation type="submission" date="2022-07" db="EMBL/GenBank/DDBJ databases">
        <title>Chromosome-level genome of Muraenolepis orangiensis.</title>
        <authorList>
            <person name="Kim J."/>
        </authorList>
    </citation>
    <scope>NUCLEOTIDE SEQUENCE</scope>
    <source>
        <strain evidence="8">KU_S4_2022</strain>
        <tissue evidence="8">Muscle</tissue>
    </source>
</reference>
<dbReference type="Gene3D" id="2.60.120.920">
    <property type="match status" value="1"/>
</dbReference>
<dbReference type="InterPro" id="IPR051051">
    <property type="entry name" value="E3_ubiq-ligase_TRIM/RNF"/>
</dbReference>
<keyword evidence="6" id="KW-1133">Transmembrane helix</keyword>
<keyword evidence="6" id="KW-0472">Membrane</keyword>
<dbReference type="InterPro" id="IPR000315">
    <property type="entry name" value="Znf_B-box"/>
</dbReference>
<name>A0A9Q0ENP0_9TELE</name>
<gene>
    <name evidence="8" type="ORF">NHX12_022478</name>
</gene>
<feature type="transmembrane region" description="Helical" evidence="6">
    <location>
        <begin position="521"/>
        <end position="543"/>
    </location>
</feature>
<evidence type="ECO:0000256" key="4">
    <source>
        <dbReference type="PROSITE-ProRule" id="PRU00024"/>
    </source>
</evidence>
<evidence type="ECO:0000256" key="5">
    <source>
        <dbReference type="SAM" id="MobiDB-lite"/>
    </source>
</evidence>
<keyword evidence="1" id="KW-0479">Metal-binding</keyword>
<dbReference type="Pfam" id="PF25600">
    <property type="entry name" value="TRIM_CC"/>
    <property type="match status" value="1"/>
</dbReference>
<dbReference type="SUPFAM" id="SSF57845">
    <property type="entry name" value="B-box zinc-binding domain"/>
    <property type="match status" value="1"/>
</dbReference>
<dbReference type="SMART" id="SM00336">
    <property type="entry name" value="BBOX"/>
    <property type="match status" value="1"/>
</dbReference>
<dbReference type="InterPro" id="IPR006574">
    <property type="entry name" value="PRY"/>
</dbReference>
<accession>A0A9Q0ENP0</accession>